<keyword evidence="3" id="KW-1185">Reference proteome</keyword>
<sequence length="72" mass="7848">MDTNTDRKQIKMGLYLTGAATLVIGAVNAYQWVKGMQLDTGEILSVAIALGAFLKLVNDYRKLSLTEGTSLR</sequence>
<evidence type="ECO:0000313" key="3">
    <source>
        <dbReference type="Proteomes" id="UP001256827"/>
    </source>
</evidence>
<evidence type="ECO:0000313" key="2">
    <source>
        <dbReference type="EMBL" id="WNC15917.1"/>
    </source>
</evidence>
<dbReference type="RefSeq" id="WP_310770123.1">
    <property type="nucleotide sequence ID" value="NZ_CP134050.1"/>
</dbReference>
<keyword evidence="1" id="KW-1133">Transmembrane helix</keyword>
<evidence type="ECO:0008006" key="4">
    <source>
        <dbReference type="Google" id="ProtNLM"/>
    </source>
</evidence>
<keyword evidence="1" id="KW-0472">Membrane</keyword>
<feature type="transmembrane region" description="Helical" evidence="1">
    <location>
        <begin position="12"/>
        <end position="32"/>
    </location>
</feature>
<accession>A0ABY9T7Q6</accession>
<reference evidence="2 3" key="1">
    <citation type="submission" date="2023-09" db="EMBL/GenBank/DDBJ databases">
        <title>Complete Genome and Methylome dissection of Bacillus brevis NEB573 original source of BbsI restriction endonuclease.</title>
        <authorList>
            <person name="Fomenkov A."/>
            <person name="Roberts R.D."/>
        </authorList>
    </citation>
    <scope>NUCLEOTIDE SEQUENCE [LARGE SCALE GENOMIC DNA]</scope>
    <source>
        <strain evidence="2 3">NEB573</strain>
    </source>
</reference>
<keyword evidence="1" id="KW-0812">Transmembrane</keyword>
<proteinExistence type="predicted"/>
<feature type="transmembrane region" description="Helical" evidence="1">
    <location>
        <begin position="38"/>
        <end position="57"/>
    </location>
</feature>
<evidence type="ECO:0000256" key="1">
    <source>
        <dbReference type="SAM" id="Phobius"/>
    </source>
</evidence>
<dbReference type="Proteomes" id="UP001256827">
    <property type="component" value="Chromosome"/>
</dbReference>
<dbReference type="EMBL" id="CP134050">
    <property type="protein sequence ID" value="WNC15917.1"/>
    <property type="molecule type" value="Genomic_DNA"/>
</dbReference>
<name>A0ABY9T7Q6_BREBE</name>
<organism evidence="2 3">
    <name type="scientific">Brevibacillus brevis</name>
    <name type="common">Bacillus brevis</name>
    <dbReference type="NCBI Taxonomy" id="1393"/>
    <lineage>
        <taxon>Bacteria</taxon>
        <taxon>Bacillati</taxon>
        <taxon>Bacillota</taxon>
        <taxon>Bacilli</taxon>
        <taxon>Bacillales</taxon>
        <taxon>Paenibacillaceae</taxon>
        <taxon>Brevibacillus</taxon>
    </lineage>
</organism>
<gene>
    <name evidence="2" type="ORF">RGB73_06250</name>
</gene>
<protein>
    <recommendedName>
        <fullName evidence="4">Holin</fullName>
    </recommendedName>
</protein>